<dbReference type="Pfam" id="PF12854">
    <property type="entry name" value="PPR_1"/>
    <property type="match status" value="1"/>
</dbReference>
<reference evidence="4 5" key="2">
    <citation type="journal article" date="2017" name="Genome Biol.">
        <title>New reference genome sequences of hot pepper reveal the massive evolution of plant disease-resistance genes by retroduplication.</title>
        <authorList>
            <person name="Kim S."/>
            <person name="Park J."/>
            <person name="Yeom S.I."/>
            <person name="Kim Y.M."/>
            <person name="Seo E."/>
            <person name="Kim K.T."/>
            <person name="Kim M.S."/>
            <person name="Lee J.M."/>
            <person name="Cheong K."/>
            <person name="Shin H.S."/>
            <person name="Kim S.B."/>
            <person name="Han K."/>
            <person name="Lee J."/>
            <person name="Park M."/>
            <person name="Lee H.A."/>
            <person name="Lee H.Y."/>
            <person name="Lee Y."/>
            <person name="Oh S."/>
            <person name="Lee J.H."/>
            <person name="Choi E."/>
            <person name="Choi E."/>
            <person name="Lee S.E."/>
            <person name="Jeon J."/>
            <person name="Kim H."/>
            <person name="Choi G."/>
            <person name="Song H."/>
            <person name="Lee J."/>
            <person name="Lee S.C."/>
            <person name="Kwon J.K."/>
            <person name="Lee H.Y."/>
            <person name="Koo N."/>
            <person name="Hong Y."/>
            <person name="Kim R.W."/>
            <person name="Kang W.H."/>
            <person name="Huh J.H."/>
            <person name="Kang B.C."/>
            <person name="Yang T.J."/>
            <person name="Lee Y.H."/>
            <person name="Bennetzen J.L."/>
            <person name="Choi D."/>
        </authorList>
    </citation>
    <scope>NUCLEOTIDE SEQUENCE [LARGE SCALE GENOMIC DNA]</scope>
    <source>
        <strain evidence="5">cv. CM334</strain>
    </source>
</reference>
<sequence>MSANPSSLSFTFQAILEQAMRDEQEVDVPSKLSGRFCFAKEWKIPLSINVATLLIRCFGRAKMLEAAISVYKELDPDSRNTMGNAIRPNTFYMNLLMNEMKEKKVKPNVVTFGILINHLCKCYRVDEALQVFEQIGGSETDGVLVKSFFLPSQLKGRREIGSMYLEEEK</sequence>
<proteinExistence type="inferred from homology"/>
<dbReference type="InterPro" id="IPR002885">
    <property type="entry name" value="PPR_rpt"/>
</dbReference>
<name>A0A2G2YST0_CAPAN</name>
<dbReference type="PROSITE" id="PS51375">
    <property type="entry name" value="PPR"/>
    <property type="match status" value="1"/>
</dbReference>
<evidence type="ECO:0000256" key="1">
    <source>
        <dbReference type="ARBA" id="ARBA00007626"/>
    </source>
</evidence>
<dbReference type="Gramene" id="PHT72806">
    <property type="protein sequence ID" value="PHT72806"/>
    <property type="gene ID" value="T459_23591"/>
</dbReference>
<comment type="caution">
    <text evidence="4">The sequence shown here is derived from an EMBL/GenBank/DDBJ whole genome shotgun (WGS) entry which is preliminary data.</text>
</comment>
<dbReference type="EMBL" id="AYRZ02000009">
    <property type="protein sequence ID" value="PHT72806.1"/>
    <property type="molecule type" value="Genomic_DNA"/>
</dbReference>
<evidence type="ECO:0000313" key="5">
    <source>
        <dbReference type="Proteomes" id="UP000222542"/>
    </source>
</evidence>
<accession>A0A2G2YST0</accession>
<dbReference type="Pfam" id="PF01535">
    <property type="entry name" value="PPR"/>
    <property type="match status" value="1"/>
</dbReference>
<protein>
    <recommendedName>
        <fullName evidence="6">Pentatricopeptide repeat-containing protein</fullName>
    </recommendedName>
</protein>
<keyword evidence="2" id="KW-0677">Repeat</keyword>
<reference evidence="4 5" key="1">
    <citation type="journal article" date="2014" name="Nat. Genet.">
        <title>Genome sequence of the hot pepper provides insights into the evolution of pungency in Capsicum species.</title>
        <authorList>
            <person name="Kim S."/>
            <person name="Park M."/>
            <person name="Yeom S.I."/>
            <person name="Kim Y.M."/>
            <person name="Lee J.M."/>
            <person name="Lee H.A."/>
            <person name="Seo E."/>
            <person name="Choi J."/>
            <person name="Cheong K."/>
            <person name="Kim K.T."/>
            <person name="Jung K."/>
            <person name="Lee G.W."/>
            <person name="Oh S.K."/>
            <person name="Bae C."/>
            <person name="Kim S.B."/>
            <person name="Lee H.Y."/>
            <person name="Kim S.Y."/>
            <person name="Kim M.S."/>
            <person name="Kang B.C."/>
            <person name="Jo Y.D."/>
            <person name="Yang H.B."/>
            <person name="Jeong H.J."/>
            <person name="Kang W.H."/>
            <person name="Kwon J.K."/>
            <person name="Shin C."/>
            <person name="Lim J.Y."/>
            <person name="Park J.H."/>
            <person name="Huh J.H."/>
            <person name="Kim J.S."/>
            <person name="Kim B.D."/>
            <person name="Cohen O."/>
            <person name="Paran I."/>
            <person name="Suh M.C."/>
            <person name="Lee S.B."/>
            <person name="Kim Y.K."/>
            <person name="Shin Y."/>
            <person name="Noh S.J."/>
            <person name="Park J."/>
            <person name="Seo Y.S."/>
            <person name="Kwon S.Y."/>
            <person name="Kim H.A."/>
            <person name="Park J.M."/>
            <person name="Kim H.J."/>
            <person name="Choi S.B."/>
            <person name="Bosland P.W."/>
            <person name="Reeves G."/>
            <person name="Jo S.H."/>
            <person name="Lee B.W."/>
            <person name="Cho H.T."/>
            <person name="Choi H.S."/>
            <person name="Lee M.S."/>
            <person name="Yu Y."/>
            <person name="Do Choi Y."/>
            <person name="Park B.S."/>
            <person name="van Deynze A."/>
            <person name="Ashrafi H."/>
            <person name="Hill T."/>
            <person name="Kim W.T."/>
            <person name="Pai H.S."/>
            <person name="Ahn H.K."/>
            <person name="Yeam I."/>
            <person name="Giovannoni J.J."/>
            <person name="Rose J.K."/>
            <person name="Sorensen I."/>
            <person name="Lee S.J."/>
            <person name="Kim R.W."/>
            <person name="Choi I.Y."/>
            <person name="Choi B.S."/>
            <person name="Lim J.S."/>
            <person name="Lee Y.H."/>
            <person name="Choi D."/>
        </authorList>
    </citation>
    <scope>NUCLEOTIDE SEQUENCE [LARGE SCALE GENOMIC DNA]</scope>
    <source>
        <strain evidence="5">cv. CM334</strain>
    </source>
</reference>
<evidence type="ECO:0008006" key="6">
    <source>
        <dbReference type="Google" id="ProtNLM"/>
    </source>
</evidence>
<organism evidence="4 5">
    <name type="scientific">Capsicum annuum</name>
    <name type="common">Capsicum pepper</name>
    <dbReference type="NCBI Taxonomy" id="4072"/>
    <lineage>
        <taxon>Eukaryota</taxon>
        <taxon>Viridiplantae</taxon>
        <taxon>Streptophyta</taxon>
        <taxon>Embryophyta</taxon>
        <taxon>Tracheophyta</taxon>
        <taxon>Spermatophyta</taxon>
        <taxon>Magnoliopsida</taxon>
        <taxon>eudicotyledons</taxon>
        <taxon>Gunneridae</taxon>
        <taxon>Pentapetalae</taxon>
        <taxon>asterids</taxon>
        <taxon>lamiids</taxon>
        <taxon>Solanales</taxon>
        <taxon>Solanaceae</taxon>
        <taxon>Solanoideae</taxon>
        <taxon>Capsiceae</taxon>
        <taxon>Capsicum</taxon>
    </lineage>
</organism>
<evidence type="ECO:0000256" key="3">
    <source>
        <dbReference type="PROSITE-ProRule" id="PRU00708"/>
    </source>
</evidence>
<feature type="repeat" description="PPR" evidence="3">
    <location>
        <begin position="108"/>
        <end position="138"/>
    </location>
</feature>
<dbReference type="InterPro" id="IPR011990">
    <property type="entry name" value="TPR-like_helical_dom_sf"/>
</dbReference>
<gene>
    <name evidence="4" type="ORF">T459_23591</name>
</gene>
<dbReference type="AlphaFoldDB" id="A0A2G2YST0"/>
<dbReference type="PANTHER" id="PTHR47941">
    <property type="entry name" value="PENTATRICOPEPTIDE REPEAT-CONTAINING PROTEIN 3, MITOCHONDRIAL"/>
    <property type="match status" value="1"/>
</dbReference>
<comment type="similarity">
    <text evidence="1">Belongs to the PPR family. P subfamily.</text>
</comment>
<dbReference type="Gene3D" id="1.25.40.10">
    <property type="entry name" value="Tetratricopeptide repeat domain"/>
    <property type="match status" value="1"/>
</dbReference>
<evidence type="ECO:0000313" key="4">
    <source>
        <dbReference type="EMBL" id="PHT72806.1"/>
    </source>
</evidence>
<keyword evidence="5" id="KW-1185">Reference proteome</keyword>
<dbReference type="NCBIfam" id="TIGR00756">
    <property type="entry name" value="PPR"/>
    <property type="match status" value="2"/>
</dbReference>
<dbReference type="STRING" id="4072.A0A2G2YST0"/>
<dbReference type="Proteomes" id="UP000222542">
    <property type="component" value="Unassembled WGS sequence"/>
</dbReference>
<evidence type="ECO:0000256" key="2">
    <source>
        <dbReference type="ARBA" id="ARBA00022737"/>
    </source>
</evidence>